<dbReference type="AlphaFoldDB" id="A0AAN7BHE2"/>
<dbReference type="InterPro" id="IPR011043">
    <property type="entry name" value="Gal_Oxase/kelch_b-propeller"/>
</dbReference>
<evidence type="ECO:0000313" key="2">
    <source>
        <dbReference type="EMBL" id="KAK4223302.1"/>
    </source>
</evidence>
<dbReference type="SUPFAM" id="SSF50965">
    <property type="entry name" value="Galactose oxidase, central domain"/>
    <property type="match status" value="1"/>
</dbReference>
<name>A0AAN7BHE2_9PEZI</name>
<keyword evidence="3" id="KW-1185">Reference proteome</keyword>
<dbReference type="InterPro" id="IPR015915">
    <property type="entry name" value="Kelch-typ_b-propeller"/>
</dbReference>
<sequence length="411" mass="44510">MRSPNQVAACLCAFMSAAAAVLVEVPTPENFLRRSMARAALLGKYVYIDGGLITQLEDGELRGRGQNQANTTISIDMSKSWDAKTVVLRSLTNKRAPIKANQVLWPDPTGESFYTFAGQSWLGQGMTDSEVWKFSADGSGGGSWSQVEPANPVVLRSIKQTEHAAVAFTNDTGFAIGGHATGWTEKDRQTTQAIPGIASFNFRTKTFSNTTESPFEDPVIGGQARFVEGFGENGLIFMLGGVTIPVDKYSSVSSSAAVDFSTLRFFDPVTKEVYSQKTTGESPPAPRVNFCNVGFKTPDGGYEIFVFAGGNERDKITYDDAYVLSLPGFVWNKLPVSPAGTRLHHSCVAVGTRQVLVVGGTTGSGMKIPDPAPQGLQIFDMTKWEWSFTYESNDGGVYESGKAIKEWYEKG</sequence>
<comment type="caution">
    <text evidence="2">The sequence shown here is derived from an EMBL/GenBank/DDBJ whole genome shotgun (WGS) entry which is preliminary data.</text>
</comment>
<dbReference type="PANTHER" id="PTHR23244">
    <property type="entry name" value="KELCH REPEAT DOMAIN"/>
    <property type="match status" value="1"/>
</dbReference>
<organism evidence="2 3">
    <name type="scientific">Podospora fimiseda</name>
    <dbReference type="NCBI Taxonomy" id="252190"/>
    <lineage>
        <taxon>Eukaryota</taxon>
        <taxon>Fungi</taxon>
        <taxon>Dikarya</taxon>
        <taxon>Ascomycota</taxon>
        <taxon>Pezizomycotina</taxon>
        <taxon>Sordariomycetes</taxon>
        <taxon>Sordariomycetidae</taxon>
        <taxon>Sordariales</taxon>
        <taxon>Podosporaceae</taxon>
        <taxon>Podospora</taxon>
    </lineage>
</organism>
<evidence type="ECO:0000313" key="3">
    <source>
        <dbReference type="Proteomes" id="UP001301958"/>
    </source>
</evidence>
<proteinExistence type="predicted"/>
<dbReference type="PANTHER" id="PTHR23244:SF490">
    <property type="entry name" value="KELCH REPEAT PROTEIN"/>
    <property type="match status" value="1"/>
</dbReference>
<feature type="signal peptide" evidence="1">
    <location>
        <begin position="1"/>
        <end position="20"/>
    </location>
</feature>
<gene>
    <name evidence="2" type="ORF">QBC38DRAFT_334075</name>
</gene>
<dbReference type="Proteomes" id="UP001301958">
    <property type="component" value="Unassembled WGS sequence"/>
</dbReference>
<dbReference type="EMBL" id="MU865431">
    <property type="protein sequence ID" value="KAK4223302.1"/>
    <property type="molecule type" value="Genomic_DNA"/>
</dbReference>
<reference evidence="2" key="1">
    <citation type="journal article" date="2023" name="Mol. Phylogenet. Evol.">
        <title>Genome-scale phylogeny and comparative genomics of the fungal order Sordariales.</title>
        <authorList>
            <person name="Hensen N."/>
            <person name="Bonometti L."/>
            <person name="Westerberg I."/>
            <person name="Brannstrom I.O."/>
            <person name="Guillou S."/>
            <person name="Cros-Aarteil S."/>
            <person name="Calhoun S."/>
            <person name="Haridas S."/>
            <person name="Kuo A."/>
            <person name="Mondo S."/>
            <person name="Pangilinan J."/>
            <person name="Riley R."/>
            <person name="LaButti K."/>
            <person name="Andreopoulos B."/>
            <person name="Lipzen A."/>
            <person name="Chen C."/>
            <person name="Yan M."/>
            <person name="Daum C."/>
            <person name="Ng V."/>
            <person name="Clum A."/>
            <person name="Steindorff A."/>
            <person name="Ohm R.A."/>
            <person name="Martin F."/>
            <person name="Silar P."/>
            <person name="Natvig D.O."/>
            <person name="Lalanne C."/>
            <person name="Gautier V."/>
            <person name="Ament-Velasquez S.L."/>
            <person name="Kruys A."/>
            <person name="Hutchinson M.I."/>
            <person name="Powell A.J."/>
            <person name="Barry K."/>
            <person name="Miller A.N."/>
            <person name="Grigoriev I.V."/>
            <person name="Debuchy R."/>
            <person name="Gladieux P."/>
            <person name="Hiltunen Thoren M."/>
            <person name="Johannesson H."/>
        </authorList>
    </citation>
    <scope>NUCLEOTIDE SEQUENCE</scope>
    <source>
        <strain evidence="2">CBS 990.96</strain>
    </source>
</reference>
<accession>A0AAN7BHE2</accession>
<reference evidence="2" key="2">
    <citation type="submission" date="2023-05" db="EMBL/GenBank/DDBJ databases">
        <authorList>
            <consortium name="Lawrence Berkeley National Laboratory"/>
            <person name="Steindorff A."/>
            <person name="Hensen N."/>
            <person name="Bonometti L."/>
            <person name="Westerberg I."/>
            <person name="Brannstrom I.O."/>
            <person name="Guillou S."/>
            <person name="Cros-Aarteil S."/>
            <person name="Calhoun S."/>
            <person name="Haridas S."/>
            <person name="Kuo A."/>
            <person name="Mondo S."/>
            <person name="Pangilinan J."/>
            <person name="Riley R."/>
            <person name="Labutti K."/>
            <person name="Andreopoulos B."/>
            <person name="Lipzen A."/>
            <person name="Chen C."/>
            <person name="Yanf M."/>
            <person name="Daum C."/>
            <person name="Ng V."/>
            <person name="Clum A."/>
            <person name="Ohm R."/>
            <person name="Martin F."/>
            <person name="Silar P."/>
            <person name="Natvig D."/>
            <person name="Lalanne C."/>
            <person name="Gautier V."/>
            <person name="Ament-Velasquez S.L."/>
            <person name="Kruys A."/>
            <person name="Hutchinson M.I."/>
            <person name="Powell A.J."/>
            <person name="Barry K."/>
            <person name="Miller A.N."/>
            <person name="Grigoriev I.V."/>
            <person name="Debuchy R."/>
            <person name="Gladieux P."/>
            <person name="Thoren M.H."/>
            <person name="Johannesson H."/>
        </authorList>
    </citation>
    <scope>NUCLEOTIDE SEQUENCE</scope>
    <source>
        <strain evidence="2">CBS 990.96</strain>
    </source>
</reference>
<protein>
    <submittedName>
        <fullName evidence="2">Uncharacterized protein</fullName>
    </submittedName>
</protein>
<feature type="non-terminal residue" evidence="2">
    <location>
        <position position="411"/>
    </location>
</feature>
<feature type="chain" id="PRO_5042865962" evidence="1">
    <location>
        <begin position="21"/>
        <end position="411"/>
    </location>
</feature>
<dbReference type="Gene3D" id="2.120.10.80">
    <property type="entry name" value="Kelch-type beta propeller"/>
    <property type="match status" value="2"/>
</dbReference>
<keyword evidence="1" id="KW-0732">Signal</keyword>
<evidence type="ECO:0000256" key="1">
    <source>
        <dbReference type="SAM" id="SignalP"/>
    </source>
</evidence>